<comment type="caution">
    <text evidence="1">The sequence shown here is derived from an EMBL/GenBank/DDBJ whole genome shotgun (WGS) entry which is preliminary data.</text>
</comment>
<protein>
    <submittedName>
        <fullName evidence="1">Uncharacterized protein</fullName>
    </submittedName>
</protein>
<feature type="non-terminal residue" evidence="1">
    <location>
        <position position="1"/>
    </location>
</feature>
<accession>A0A2T2WQE3</accession>
<dbReference type="AlphaFoldDB" id="A0A2T2WQE3"/>
<reference evidence="1 2" key="1">
    <citation type="journal article" date="2014" name="BMC Genomics">
        <title>Comparison of environmental and isolate Sulfobacillus genomes reveals diverse carbon, sulfur, nitrogen, and hydrogen metabolisms.</title>
        <authorList>
            <person name="Justice N.B."/>
            <person name="Norman A."/>
            <person name="Brown C.T."/>
            <person name="Singh A."/>
            <person name="Thomas B.C."/>
            <person name="Banfield J.F."/>
        </authorList>
    </citation>
    <scope>NUCLEOTIDE SEQUENCE [LARGE SCALE GENOMIC DNA]</scope>
    <source>
        <strain evidence="1">AMDSBA4</strain>
    </source>
</reference>
<sequence length="103" mass="11467">YPATANHPCHRGFLRPGASWTVVVRGGSRHSSAGGVAIICSQNFLQKIFFALFCLRKQTFTNRCRKDGFSANSCSIPRGYVADVLPLQTFMIITSLQWHHNVV</sequence>
<dbReference type="EMBL" id="PXYW01000177">
    <property type="protein sequence ID" value="PSR24450.1"/>
    <property type="molecule type" value="Genomic_DNA"/>
</dbReference>
<evidence type="ECO:0000313" key="2">
    <source>
        <dbReference type="Proteomes" id="UP000242972"/>
    </source>
</evidence>
<proteinExistence type="predicted"/>
<name>A0A2T2WQE3_9FIRM</name>
<gene>
    <name evidence="1" type="ORF">C7B46_21065</name>
</gene>
<evidence type="ECO:0000313" key="1">
    <source>
        <dbReference type="EMBL" id="PSR24450.1"/>
    </source>
</evidence>
<dbReference type="Proteomes" id="UP000242972">
    <property type="component" value="Unassembled WGS sequence"/>
</dbReference>
<organism evidence="1 2">
    <name type="scientific">Sulfobacillus benefaciens</name>
    <dbReference type="NCBI Taxonomy" id="453960"/>
    <lineage>
        <taxon>Bacteria</taxon>
        <taxon>Bacillati</taxon>
        <taxon>Bacillota</taxon>
        <taxon>Clostridia</taxon>
        <taxon>Eubacteriales</taxon>
        <taxon>Clostridiales Family XVII. Incertae Sedis</taxon>
        <taxon>Sulfobacillus</taxon>
    </lineage>
</organism>